<reference evidence="2" key="1">
    <citation type="submission" date="2014-11" db="EMBL/GenBank/DDBJ databases">
        <authorList>
            <person name="Amaro Gonzalez C."/>
        </authorList>
    </citation>
    <scope>NUCLEOTIDE SEQUENCE</scope>
</reference>
<feature type="compositionally biased region" description="Basic and acidic residues" evidence="1">
    <location>
        <begin position="24"/>
        <end position="38"/>
    </location>
</feature>
<name>A0A0E9R6T3_ANGAN</name>
<feature type="compositionally biased region" description="Polar residues" evidence="1">
    <location>
        <begin position="1"/>
        <end position="14"/>
    </location>
</feature>
<dbReference type="AlphaFoldDB" id="A0A0E9R6T3"/>
<protein>
    <submittedName>
        <fullName evidence="2">Uncharacterized protein</fullName>
    </submittedName>
</protein>
<reference evidence="2" key="2">
    <citation type="journal article" date="2015" name="Fish Shellfish Immunol.">
        <title>Early steps in the European eel (Anguilla anguilla)-Vibrio vulnificus interaction in the gills: Role of the RtxA13 toxin.</title>
        <authorList>
            <person name="Callol A."/>
            <person name="Pajuelo D."/>
            <person name="Ebbesson L."/>
            <person name="Teles M."/>
            <person name="MacKenzie S."/>
            <person name="Amaro C."/>
        </authorList>
    </citation>
    <scope>NUCLEOTIDE SEQUENCE</scope>
</reference>
<organism evidence="2">
    <name type="scientific">Anguilla anguilla</name>
    <name type="common">European freshwater eel</name>
    <name type="synonym">Muraena anguilla</name>
    <dbReference type="NCBI Taxonomy" id="7936"/>
    <lineage>
        <taxon>Eukaryota</taxon>
        <taxon>Metazoa</taxon>
        <taxon>Chordata</taxon>
        <taxon>Craniata</taxon>
        <taxon>Vertebrata</taxon>
        <taxon>Euteleostomi</taxon>
        <taxon>Actinopterygii</taxon>
        <taxon>Neopterygii</taxon>
        <taxon>Teleostei</taxon>
        <taxon>Anguilliformes</taxon>
        <taxon>Anguillidae</taxon>
        <taxon>Anguilla</taxon>
    </lineage>
</organism>
<proteinExistence type="predicted"/>
<dbReference type="EMBL" id="GBXM01084100">
    <property type="protein sequence ID" value="JAH24477.1"/>
    <property type="molecule type" value="Transcribed_RNA"/>
</dbReference>
<accession>A0A0E9R6T3</accession>
<evidence type="ECO:0000313" key="2">
    <source>
        <dbReference type="EMBL" id="JAH24477.1"/>
    </source>
</evidence>
<feature type="region of interest" description="Disordered" evidence="1">
    <location>
        <begin position="1"/>
        <end position="38"/>
    </location>
</feature>
<evidence type="ECO:0000256" key="1">
    <source>
        <dbReference type="SAM" id="MobiDB-lite"/>
    </source>
</evidence>
<sequence length="38" mass="4336">MKGITQNGQFSPHTGSFRLPYNHYNDKEEVEKGEPGLE</sequence>